<dbReference type="EMBL" id="JAVUPU010000006">
    <property type="protein sequence ID" value="MDT9599855.1"/>
    <property type="molecule type" value="Genomic_DNA"/>
</dbReference>
<proteinExistence type="predicted"/>
<dbReference type="RefSeq" id="WP_315726952.1">
    <property type="nucleotide sequence ID" value="NZ_JAVUPU010000006.1"/>
</dbReference>
<comment type="caution">
    <text evidence="1">The sequence shown here is derived from an EMBL/GenBank/DDBJ whole genome shotgun (WGS) entry which is preliminary data.</text>
</comment>
<accession>A0ABU3Q8W6</accession>
<organism evidence="1 2">
    <name type="scientific">Sphingosinicella rhizophila</name>
    <dbReference type="NCBI Taxonomy" id="3050082"/>
    <lineage>
        <taxon>Bacteria</taxon>
        <taxon>Pseudomonadati</taxon>
        <taxon>Pseudomonadota</taxon>
        <taxon>Alphaproteobacteria</taxon>
        <taxon>Sphingomonadales</taxon>
        <taxon>Sphingosinicellaceae</taxon>
        <taxon>Sphingosinicella</taxon>
    </lineage>
</organism>
<protein>
    <submittedName>
        <fullName evidence="1">Uncharacterized protein</fullName>
    </submittedName>
</protein>
<evidence type="ECO:0000313" key="2">
    <source>
        <dbReference type="Proteomes" id="UP001259572"/>
    </source>
</evidence>
<keyword evidence="2" id="KW-1185">Reference proteome</keyword>
<sequence>MDPVEIGGSQFVMSLRNFTLLRLLRQGDFRFGTAFQIIRFFLRHFGRQLPLQMREINLPE</sequence>
<gene>
    <name evidence="1" type="ORF">RQX22_12910</name>
</gene>
<dbReference type="Proteomes" id="UP001259572">
    <property type="component" value="Unassembled WGS sequence"/>
</dbReference>
<reference evidence="1 2" key="1">
    <citation type="submission" date="2023-05" db="EMBL/GenBank/DDBJ databases">
        <authorList>
            <person name="Guo Y."/>
        </authorList>
    </citation>
    <scope>NUCLEOTIDE SEQUENCE [LARGE SCALE GENOMIC DNA]</scope>
    <source>
        <strain evidence="1 2">GR2756</strain>
    </source>
</reference>
<evidence type="ECO:0000313" key="1">
    <source>
        <dbReference type="EMBL" id="MDT9599855.1"/>
    </source>
</evidence>
<name>A0ABU3Q8W6_9SPHN</name>